<dbReference type="Gene3D" id="6.10.340.10">
    <property type="match status" value="1"/>
</dbReference>
<feature type="domain" description="HAMP" evidence="3">
    <location>
        <begin position="393"/>
        <end position="442"/>
    </location>
</feature>
<dbReference type="InterPro" id="IPR029016">
    <property type="entry name" value="GAF-like_dom_sf"/>
</dbReference>
<keyword evidence="2" id="KW-0472">Membrane</keyword>
<name>A0A1I2ADC0_9BACT</name>
<evidence type="ECO:0000313" key="4">
    <source>
        <dbReference type="EMBL" id="SFE42004.1"/>
    </source>
</evidence>
<keyword evidence="2" id="KW-0812">Transmembrane</keyword>
<dbReference type="Gene3D" id="3.30.450.40">
    <property type="match status" value="1"/>
</dbReference>
<dbReference type="GO" id="GO:0007165">
    <property type="term" value="P:signal transduction"/>
    <property type="evidence" value="ECO:0007669"/>
    <property type="project" value="InterPro"/>
</dbReference>
<dbReference type="Gene3D" id="3.30.450.20">
    <property type="entry name" value="PAS domain"/>
    <property type="match status" value="1"/>
</dbReference>
<dbReference type="SMART" id="SM00065">
    <property type="entry name" value="GAF"/>
    <property type="match status" value="1"/>
</dbReference>
<dbReference type="EMBL" id="FONY01000001">
    <property type="protein sequence ID" value="SFE42004.1"/>
    <property type="molecule type" value="Genomic_DNA"/>
</dbReference>
<dbReference type="SUPFAM" id="SSF55781">
    <property type="entry name" value="GAF domain-like"/>
    <property type="match status" value="1"/>
</dbReference>
<dbReference type="AlphaFoldDB" id="A0A1I2ADC0"/>
<evidence type="ECO:0000313" key="5">
    <source>
        <dbReference type="Proteomes" id="UP000199513"/>
    </source>
</evidence>
<keyword evidence="2" id="KW-1133">Transmembrane helix</keyword>
<dbReference type="GO" id="GO:0016020">
    <property type="term" value="C:membrane"/>
    <property type="evidence" value="ECO:0007669"/>
    <property type="project" value="InterPro"/>
</dbReference>
<dbReference type="InterPro" id="IPR003018">
    <property type="entry name" value="GAF"/>
</dbReference>
<feature type="coiled-coil region" evidence="1">
    <location>
        <begin position="617"/>
        <end position="672"/>
    </location>
</feature>
<protein>
    <submittedName>
        <fullName evidence="4">GAF domain-containing protein</fullName>
    </submittedName>
</protein>
<dbReference type="STRING" id="1003.SAMN04488541_1001128"/>
<evidence type="ECO:0000256" key="2">
    <source>
        <dbReference type="SAM" id="Phobius"/>
    </source>
</evidence>
<feature type="transmembrane region" description="Helical" evidence="2">
    <location>
        <begin position="13"/>
        <end position="34"/>
    </location>
</feature>
<sequence length="675" mass="76962">MKAFKDLNLATKFSLITALSLSTVFAILIIVIYYNQKAKIIEDADARFFTHLSDLVSIIDEQRKSQENKVKQALFVAEKMIQEQGGIREGDSLINFFYIDPATEKRQNVKVKELYIGERTLHSDTLLADDFQTITGTMLAIEQFIPAVGYTSIVSSKIPAFNNVRTVGSVTLQKPIVEALNNDASYLGTSIGTISKKIITVACKPLKTNKESKLALYAYDVLQDDEGIKKNIIQKGYLEKGFAYLINENGVILFHPSPKAIGMDLKQISKEMFDFMTTNMTGQHKYIYTDQNEVVKYKYFQFYPSFNMFVAIVIPEMDLLDKPLSALRNLLIIGAIFSILICNFAIVLLANNFSTKPTKKILTKLSALSEGKSVLKEEVTQKDEYGQIFIAMNSLIERLNKASHFAKEVGKGNFGATLEVSANDELGKALVEMRNDLKEANEQETKRRWINEGITKFNEIIRLNANHIHELTFQVLSELIKYINANQGAVFLIEEDEGKEPCLELSACYAYKRRKYAKQRIYRGEGLVGQTWQEGEEIYLKKIPDNYIRIGSGLGDALPNCLFIVPLKFNEEIQGILEIASFNQFSDTEREFILKIVESLAAAVSVAKFNENTKKLLQESQYMMESLRSQEEEMRQNYEELQATQEEMFRREMESKQEKEELLVKIKQLEEKLKT</sequence>
<dbReference type="PROSITE" id="PS50885">
    <property type="entry name" value="HAMP"/>
    <property type="match status" value="1"/>
</dbReference>
<feature type="transmembrane region" description="Helical" evidence="2">
    <location>
        <begin position="330"/>
        <end position="350"/>
    </location>
</feature>
<dbReference type="RefSeq" id="WP_143090732.1">
    <property type="nucleotide sequence ID" value="NZ_FONY01000001.1"/>
</dbReference>
<keyword evidence="5" id="KW-1185">Reference proteome</keyword>
<dbReference type="CDD" id="cd06225">
    <property type="entry name" value="HAMP"/>
    <property type="match status" value="1"/>
</dbReference>
<dbReference type="Proteomes" id="UP000199513">
    <property type="component" value="Unassembled WGS sequence"/>
</dbReference>
<gene>
    <name evidence="4" type="ORF">SAMN04488541_1001128</name>
</gene>
<reference evidence="5" key="1">
    <citation type="submission" date="2016-10" db="EMBL/GenBank/DDBJ databases">
        <authorList>
            <person name="Varghese N."/>
            <person name="Submissions S."/>
        </authorList>
    </citation>
    <scope>NUCLEOTIDE SEQUENCE [LARGE SCALE GENOMIC DNA]</scope>
    <source>
        <strain>GEY</strain>
        <strain evidence="5">DSM 9560</strain>
    </source>
</reference>
<accession>A0A1I2ADC0</accession>
<dbReference type="OrthoDB" id="9808408at2"/>
<dbReference type="CDD" id="cd12912">
    <property type="entry name" value="PDC2_MCP_like"/>
    <property type="match status" value="1"/>
</dbReference>
<organism evidence="4 5">
    <name type="scientific">Thermoflexibacter ruber</name>
    <dbReference type="NCBI Taxonomy" id="1003"/>
    <lineage>
        <taxon>Bacteria</taxon>
        <taxon>Pseudomonadati</taxon>
        <taxon>Bacteroidota</taxon>
        <taxon>Cytophagia</taxon>
        <taxon>Cytophagales</taxon>
        <taxon>Thermoflexibacteraceae</taxon>
        <taxon>Thermoflexibacter</taxon>
    </lineage>
</organism>
<evidence type="ECO:0000256" key="1">
    <source>
        <dbReference type="SAM" id="Coils"/>
    </source>
</evidence>
<proteinExistence type="predicted"/>
<dbReference type="InterPro" id="IPR003660">
    <property type="entry name" value="HAMP_dom"/>
</dbReference>
<evidence type="ECO:0000259" key="3">
    <source>
        <dbReference type="PROSITE" id="PS50885"/>
    </source>
</evidence>
<keyword evidence="1" id="KW-0175">Coiled coil</keyword>
<dbReference type="Pfam" id="PF13185">
    <property type="entry name" value="GAF_2"/>
    <property type="match status" value="1"/>
</dbReference>